<name>A0A951U7Q2_9CYAN</name>
<dbReference type="AlphaFoldDB" id="A0A951U7Q2"/>
<protein>
    <submittedName>
        <fullName evidence="1">Uncharacterized protein</fullName>
    </submittedName>
</protein>
<organism evidence="1 2">
    <name type="scientific">Symplocastrum torsivum CPER-KK1</name>
    <dbReference type="NCBI Taxonomy" id="450513"/>
    <lineage>
        <taxon>Bacteria</taxon>
        <taxon>Bacillati</taxon>
        <taxon>Cyanobacteriota</taxon>
        <taxon>Cyanophyceae</taxon>
        <taxon>Oscillatoriophycideae</taxon>
        <taxon>Oscillatoriales</taxon>
        <taxon>Microcoleaceae</taxon>
        <taxon>Symplocastrum</taxon>
    </lineage>
</organism>
<proteinExistence type="predicted"/>
<reference evidence="1" key="2">
    <citation type="journal article" date="2022" name="Microbiol. Resour. Announc.">
        <title>Metagenome Sequencing to Explore Phylogenomics of Terrestrial Cyanobacteria.</title>
        <authorList>
            <person name="Ward R.D."/>
            <person name="Stajich J.E."/>
            <person name="Johansen J.R."/>
            <person name="Huntemann M."/>
            <person name="Clum A."/>
            <person name="Foster B."/>
            <person name="Foster B."/>
            <person name="Roux S."/>
            <person name="Palaniappan K."/>
            <person name="Varghese N."/>
            <person name="Mukherjee S."/>
            <person name="Reddy T.B.K."/>
            <person name="Daum C."/>
            <person name="Copeland A."/>
            <person name="Chen I.A."/>
            <person name="Ivanova N.N."/>
            <person name="Kyrpides N.C."/>
            <person name="Shapiro N."/>
            <person name="Eloe-Fadrosh E.A."/>
            <person name="Pietrasiak N."/>
        </authorList>
    </citation>
    <scope>NUCLEOTIDE SEQUENCE</scope>
    <source>
        <strain evidence="1">CPER-KK1</strain>
    </source>
</reference>
<sequence length="275" mass="31445">MGLAVWAALRQVEALRESVAFTLEEGAIQRGRKLNLEEFATWISEQGVKPVIVTPRDFETEEQIGEDFVNLLLSMEGFLEDRYPLARAVKNEMRHINHDAPDFGVHRSGVGYHRLPNFVITSAFVRLLGASEQFEIDVLKCLLYYRPGGKTESPERFESVTVNSEVVTEEPGESNAYSKPPLWAWIKQSAESNVERKKIFKRVYGIDTTPQEFNGLKQSDVNKYRHDLYEKRNAIAHGRANVTMLLSDYCTAEMYVIEVILTIRQQCIDKLKVSL</sequence>
<dbReference type="Proteomes" id="UP000753908">
    <property type="component" value="Unassembled WGS sequence"/>
</dbReference>
<comment type="caution">
    <text evidence="1">The sequence shown here is derived from an EMBL/GenBank/DDBJ whole genome shotgun (WGS) entry which is preliminary data.</text>
</comment>
<dbReference type="EMBL" id="JAHHIF010000001">
    <property type="protein sequence ID" value="MBW4542967.1"/>
    <property type="molecule type" value="Genomic_DNA"/>
</dbReference>
<evidence type="ECO:0000313" key="2">
    <source>
        <dbReference type="Proteomes" id="UP000753908"/>
    </source>
</evidence>
<accession>A0A951U7Q2</accession>
<reference evidence="1" key="1">
    <citation type="submission" date="2021-05" db="EMBL/GenBank/DDBJ databases">
        <authorList>
            <person name="Pietrasiak N."/>
            <person name="Ward R."/>
            <person name="Stajich J.E."/>
            <person name="Kurbessoian T."/>
        </authorList>
    </citation>
    <scope>NUCLEOTIDE SEQUENCE</scope>
    <source>
        <strain evidence="1">CPER-KK1</strain>
    </source>
</reference>
<gene>
    <name evidence="1" type="ORF">KME25_00740</name>
</gene>
<evidence type="ECO:0000313" key="1">
    <source>
        <dbReference type="EMBL" id="MBW4542967.1"/>
    </source>
</evidence>